<evidence type="ECO:0000256" key="1">
    <source>
        <dbReference type="SAM" id="MobiDB-lite"/>
    </source>
</evidence>
<feature type="compositionally biased region" description="Low complexity" evidence="1">
    <location>
        <begin position="149"/>
        <end position="161"/>
    </location>
</feature>
<protein>
    <submittedName>
        <fullName evidence="2">Uncharacterized protein</fullName>
    </submittedName>
</protein>
<feature type="region of interest" description="Disordered" evidence="1">
    <location>
        <begin position="124"/>
        <end position="161"/>
    </location>
</feature>
<evidence type="ECO:0000313" key="2">
    <source>
        <dbReference type="EMBL" id="CAD7421365.1"/>
    </source>
</evidence>
<accession>A0A7R9HH82</accession>
<reference evidence="2" key="1">
    <citation type="submission" date="2020-11" db="EMBL/GenBank/DDBJ databases">
        <authorList>
            <person name="Tran Van P."/>
        </authorList>
    </citation>
    <scope>NUCLEOTIDE SEQUENCE</scope>
</reference>
<sequence>MRSVRKESLYLINLCRPSRRFGKCSERVDIVVCFAYPPGSGEAQEALQKFTTFLESEAEQGHISRSLEKKVLDVLIASLTDTLTEHPHLVSAAREGLGLNLPKTAGNQLLHQLLLLNPAGASGETASAGTDINKSDKSHQSTLAKTREMMAAAAAESNKAT</sequence>
<dbReference type="EMBL" id="OD049025">
    <property type="protein sequence ID" value="CAD7421365.1"/>
    <property type="molecule type" value="Genomic_DNA"/>
</dbReference>
<organism evidence="2">
    <name type="scientific">Timema poppense</name>
    <name type="common">Walking stick</name>
    <dbReference type="NCBI Taxonomy" id="170557"/>
    <lineage>
        <taxon>Eukaryota</taxon>
        <taxon>Metazoa</taxon>
        <taxon>Ecdysozoa</taxon>
        <taxon>Arthropoda</taxon>
        <taxon>Hexapoda</taxon>
        <taxon>Insecta</taxon>
        <taxon>Pterygota</taxon>
        <taxon>Neoptera</taxon>
        <taxon>Polyneoptera</taxon>
        <taxon>Phasmatodea</taxon>
        <taxon>Timematodea</taxon>
        <taxon>Timematoidea</taxon>
        <taxon>Timematidae</taxon>
        <taxon>Timema</taxon>
    </lineage>
</organism>
<name>A0A7R9HH82_TIMPO</name>
<proteinExistence type="predicted"/>
<gene>
    <name evidence="2" type="ORF">TPSB3V08_LOCUS14780</name>
</gene>
<dbReference type="AlphaFoldDB" id="A0A7R9HH82"/>